<reference evidence="3" key="1">
    <citation type="journal article" date="2013" name="Nature">
        <title>Draft genome of the wheat A-genome progenitor Triticum urartu.</title>
        <authorList>
            <person name="Ling H.Q."/>
            <person name="Zhao S."/>
            <person name="Liu D."/>
            <person name="Wang J."/>
            <person name="Sun H."/>
            <person name="Zhang C."/>
            <person name="Fan H."/>
            <person name="Li D."/>
            <person name="Dong L."/>
            <person name="Tao Y."/>
            <person name="Gao C."/>
            <person name="Wu H."/>
            <person name="Li Y."/>
            <person name="Cui Y."/>
            <person name="Guo X."/>
            <person name="Zheng S."/>
            <person name="Wang B."/>
            <person name="Yu K."/>
            <person name="Liang Q."/>
            <person name="Yang W."/>
            <person name="Lou X."/>
            <person name="Chen J."/>
            <person name="Feng M."/>
            <person name="Jian J."/>
            <person name="Zhang X."/>
            <person name="Luo G."/>
            <person name="Jiang Y."/>
            <person name="Liu J."/>
            <person name="Wang Z."/>
            <person name="Sha Y."/>
            <person name="Zhang B."/>
            <person name="Wu H."/>
            <person name="Tang D."/>
            <person name="Shen Q."/>
            <person name="Xue P."/>
            <person name="Zou S."/>
            <person name="Wang X."/>
            <person name="Liu X."/>
            <person name="Wang F."/>
            <person name="Yang Y."/>
            <person name="An X."/>
            <person name="Dong Z."/>
            <person name="Zhang K."/>
            <person name="Zhang X."/>
            <person name="Luo M.C."/>
            <person name="Dvorak J."/>
            <person name="Tong Y."/>
            <person name="Wang J."/>
            <person name="Yang H."/>
            <person name="Li Z."/>
            <person name="Wang D."/>
            <person name="Zhang A."/>
            <person name="Wang J."/>
        </authorList>
    </citation>
    <scope>NUCLEOTIDE SEQUENCE</scope>
    <source>
        <strain evidence="3">cv. G1812</strain>
    </source>
</reference>
<reference evidence="2" key="3">
    <citation type="submission" date="2022-06" db="UniProtKB">
        <authorList>
            <consortium name="EnsemblPlants"/>
        </authorList>
    </citation>
    <scope>IDENTIFICATION</scope>
</reference>
<organism evidence="2 3">
    <name type="scientific">Triticum urartu</name>
    <name type="common">Red wild einkorn</name>
    <name type="synonym">Crithodium urartu</name>
    <dbReference type="NCBI Taxonomy" id="4572"/>
    <lineage>
        <taxon>Eukaryota</taxon>
        <taxon>Viridiplantae</taxon>
        <taxon>Streptophyta</taxon>
        <taxon>Embryophyta</taxon>
        <taxon>Tracheophyta</taxon>
        <taxon>Spermatophyta</taxon>
        <taxon>Magnoliopsida</taxon>
        <taxon>Liliopsida</taxon>
        <taxon>Poales</taxon>
        <taxon>Poaceae</taxon>
        <taxon>BOP clade</taxon>
        <taxon>Pooideae</taxon>
        <taxon>Triticodae</taxon>
        <taxon>Triticeae</taxon>
        <taxon>Triticinae</taxon>
        <taxon>Triticum</taxon>
    </lineage>
</organism>
<feature type="compositionally biased region" description="Low complexity" evidence="1">
    <location>
        <begin position="10"/>
        <end position="27"/>
    </location>
</feature>
<evidence type="ECO:0000256" key="1">
    <source>
        <dbReference type="SAM" id="MobiDB-lite"/>
    </source>
</evidence>
<evidence type="ECO:0000313" key="3">
    <source>
        <dbReference type="Proteomes" id="UP000015106"/>
    </source>
</evidence>
<feature type="compositionally biased region" description="Gly residues" evidence="1">
    <location>
        <begin position="81"/>
        <end position="91"/>
    </location>
</feature>
<reference evidence="2" key="2">
    <citation type="submission" date="2018-03" db="EMBL/GenBank/DDBJ databases">
        <title>The Triticum urartu genome reveals the dynamic nature of wheat genome evolution.</title>
        <authorList>
            <person name="Ling H."/>
            <person name="Ma B."/>
            <person name="Shi X."/>
            <person name="Liu H."/>
            <person name="Dong L."/>
            <person name="Sun H."/>
            <person name="Cao Y."/>
            <person name="Gao Q."/>
            <person name="Zheng S."/>
            <person name="Li Y."/>
            <person name="Yu Y."/>
            <person name="Du H."/>
            <person name="Qi M."/>
            <person name="Li Y."/>
            <person name="Yu H."/>
            <person name="Cui Y."/>
            <person name="Wang N."/>
            <person name="Chen C."/>
            <person name="Wu H."/>
            <person name="Zhao Y."/>
            <person name="Zhang J."/>
            <person name="Li Y."/>
            <person name="Zhou W."/>
            <person name="Zhang B."/>
            <person name="Hu W."/>
            <person name="Eijk M."/>
            <person name="Tang J."/>
            <person name="Witsenboer H."/>
            <person name="Zhao S."/>
            <person name="Li Z."/>
            <person name="Zhang A."/>
            <person name="Wang D."/>
            <person name="Liang C."/>
        </authorList>
    </citation>
    <scope>NUCLEOTIDE SEQUENCE [LARGE SCALE GENOMIC DNA]</scope>
    <source>
        <strain evidence="2">cv. G1812</strain>
    </source>
</reference>
<proteinExistence type="predicted"/>
<keyword evidence="3" id="KW-1185">Reference proteome</keyword>
<accession>A0A8R7QRT3</accession>
<dbReference type="EnsemblPlants" id="TuG1812G0600001600.01.T02">
    <property type="protein sequence ID" value="TuG1812G0600001600.01.T02"/>
    <property type="gene ID" value="TuG1812G0600001600.01"/>
</dbReference>
<sequence>MDPPLPPAAGTPSSAAPSSPHPGLSPLRRALLPASSESSRRGSPKARPRPPRSWPAPAGSSARRRPRPAAHHAPLRRGKRPGGGGRAGGGAASDPAEAYSDTDAEALAAVAALPPFTTFPFCLVRFSLENKICIGGRSTATDSIFVIRGGSAVRAECLLWPRLRHQHRHAANDVGMW</sequence>
<dbReference type="AlphaFoldDB" id="A0A8R7QRT3"/>
<protein>
    <submittedName>
        <fullName evidence="2">Uncharacterized protein</fullName>
    </submittedName>
</protein>
<evidence type="ECO:0000313" key="2">
    <source>
        <dbReference type="EnsemblPlants" id="TuG1812G0600001600.01.T02"/>
    </source>
</evidence>
<dbReference type="Proteomes" id="UP000015106">
    <property type="component" value="Chromosome 6"/>
</dbReference>
<name>A0A8R7QRT3_TRIUA</name>
<feature type="region of interest" description="Disordered" evidence="1">
    <location>
        <begin position="1"/>
        <end position="98"/>
    </location>
</feature>
<dbReference type="Gramene" id="TuG1812G0600001600.01.T02">
    <property type="protein sequence ID" value="TuG1812G0600001600.01.T02"/>
    <property type="gene ID" value="TuG1812G0600001600.01"/>
</dbReference>
<feature type="compositionally biased region" description="Basic residues" evidence="1">
    <location>
        <begin position="62"/>
        <end position="80"/>
    </location>
</feature>